<reference evidence="2" key="1">
    <citation type="journal article" date="2023" name="G3 (Bethesda)">
        <title>A reference genome for the long-term kleptoplast-retaining sea slug Elysia crispata morphotype clarki.</title>
        <authorList>
            <person name="Eastman K.E."/>
            <person name="Pendleton A.L."/>
            <person name="Shaikh M.A."/>
            <person name="Suttiyut T."/>
            <person name="Ogas R."/>
            <person name="Tomko P."/>
            <person name="Gavelis G."/>
            <person name="Widhalm J.R."/>
            <person name="Wisecaver J.H."/>
        </authorList>
    </citation>
    <scope>NUCLEOTIDE SEQUENCE</scope>
    <source>
        <strain evidence="2">ECLA1</strain>
    </source>
</reference>
<feature type="region of interest" description="Disordered" evidence="1">
    <location>
        <begin position="1"/>
        <end position="25"/>
    </location>
</feature>
<gene>
    <name evidence="2" type="ORF">RRG08_060710</name>
</gene>
<accession>A0AAE0YJY2</accession>
<protein>
    <submittedName>
        <fullName evidence="2">Uncharacterized protein</fullName>
    </submittedName>
</protein>
<proteinExistence type="predicted"/>
<feature type="compositionally biased region" description="Basic residues" evidence="1">
    <location>
        <begin position="1"/>
        <end position="12"/>
    </location>
</feature>
<organism evidence="2 3">
    <name type="scientific">Elysia crispata</name>
    <name type="common">lettuce slug</name>
    <dbReference type="NCBI Taxonomy" id="231223"/>
    <lineage>
        <taxon>Eukaryota</taxon>
        <taxon>Metazoa</taxon>
        <taxon>Spiralia</taxon>
        <taxon>Lophotrochozoa</taxon>
        <taxon>Mollusca</taxon>
        <taxon>Gastropoda</taxon>
        <taxon>Heterobranchia</taxon>
        <taxon>Euthyneura</taxon>
        <taxon>Panpulmonata</taxon>
        <taxon>Sacoglossa</taxon>
        <taxon>Placobranchoidea</taxon>
        <taxon>Plakobranchidae</taxon>
        <taxon>Elysia</taxon>
    </lineage>
</organism>
<evidence type="ECO:0000256" key="1">
    <source>
        <dbReference type="SAM" id="MobiDB-lite"/>
    </source>
</evidence>
<evidence type="ECO:0000313" key="2">
    <source>
        <dbReference type="EMBL" id="KAK3748489.1"/>
    </source>
</evidence>
<dbReference type="AlphaFoldDB" id="A0AAE0YJY2"/>
<feature type="region of interest" description="Disordered" evidence="1">
    <location>
        <begin position="152"/>
        <end position="190"/>
    </location>
</feature>
<dbReference type="EMBL" id="JAWDGP010006015">
    <property type="protein sequence ID" value="KAK3748489.1"/>
    <property type="molecule type" value="Genomic_DNA"/>
</dbReference>
<keyword evidence="3" id="KW-1185">Reference proteome</keyword>
<evidence type="ECO:0000313" key="3">
    <source>
        <dbReference type="Proteomes" id="UP001283361"/>
    </source>
</evidence>
<sequence length="206" mass="22151">MATRRRPPRGRLRLSPTPPLLYGGIYEPHRDAATAARPNQDPRLAGRERESTIIRSINDMTTIVTITRHHDLAPDASPGRGALMPHDRAPGIRMLDPVRPGRPLQVEVPGGCPGIARPQQYVINMPAPTTRATSASPPSTDREPAITSIFIGGRPHAGGDRGRTATAEAAGDHRGGESEIPPSDSGDNHLRHMQATSLMEAETIQT</sequence>
<comment type="caution">
    <text evidence="2">The sequence shown here is derived from an EMBL/GenBank/DDBJ whole genome shotgun (WGS) entry which is preliminary data.</text>
</comment>
<name>A0AAE0YJY2_9GAST</name>
<dbReference type="Proteomes" id="UP001283361">
    <property type="component" value="Unassembled WGS sequence"/>
</dbReference>